<keyword evidence="2" id="KW-0812">Transmembrane</keyword>
<name>A0ABS2UU66_9ACTN</name>
<proteinExistence type="predicted"/>
<protein>
    <submittedName>
        <fullName evidence="3">Uncharacterized protein</fullName>
    </submittedName>
</protein>
<dbReference type="EMBL" id="JAFEJA010000001">
    <property type="protein sequence ID" value="MBM9620628.1"/>
    <property type="molecule type" value="Genomic_DNA"/>
</dbReference>
<evidence type="ECO:0000313" key="3">
    <source>
        <dbReference type="EMBL" id="MBM9620628.1"/>
    </source>
</evidence>
<comment type="caution">
    <text evidence="3">The sequence shown here is derived from an EMBL/GenBank/DDBJ whole genome shotgun (WGS) entry which is preliminary data.</text>
</comment>
<evidence type="ECO:0000256" key="2">
    <source>
        <dbReference type="SAM" id="Phobius"/>
    </source>
</evidence>
<feature type="region of interest" description="Disordered" evidence="1">
    <location>
        <begin position="840"/>
        <end position="863"/>
    </location>
</feature>
<keyword evidence="2" id="KW-1133">Transmembrane helix</keyword>
<feature type="region of interest" description="Disordered" evidence="1">
    <location>
        <begin position="632"/>
        <end position="652"/>
    </location>
</feature>
<keyword evidence="4" id="KW-1185">Reference proteome</keyword>
<accession>A0ABS2UU66</accession>
<evidence type="ECO:0000256" key="1">
    <source>
        <dbReference type="SAM" id="MobiDB-lite"/>
    </source>
</evidence>
<feature type="transmembrane region" description="Helical" evidence="2">
    <location>
        <begin position="423"/>
        <end position="443"/>
    </location>
</feature>
<reference evidence="3 4" key="1">
    <citation type="journal article" date="2016" name="Arch. Microbiol.">
        <title>Streptomyces zhihengii sp. nov., isolated from rhizospheric soil of Psammosilene tunicoides.</title>
        <authorList>
            <person name="Huang M.J."/>
            <person name="Fei J.J."/>
            <person name="Salam N."/>
            <person name="Kim C.J."/>
            <person name="Hozzein W.N."/>
            <person name="Xiao M."/>
            <person name="Huang H.Q."/>
            <person name="Li W.J."/>
        </authorList>
    </citation>
    <scope>NUCLEOTIDE SEQUENCE [LARGE SCALE GENOMIC DNA]</scope>
    <source>
        <strain evidence="3 4">YIM T102</strain>
    </source>
</reference>
<keyword evidence="2" id="KW-0472">Membrane</keyword>
<evidence type="ECO:0000313" key="4">
    <source>
        <dbReference type="Proteomes" id="UP000664109"/>
    </source>
</evidence>
<feature type="transmembrane region" description="Helical" evidence="2">
    <location>
        <begin position="464"/>
        <end position="486"/>
    </location>
</feature>
<dbReference type="Proteomes" id="UP000664109">
    <property type="component" value="Unassembled WGS sequence"/>
</dbReference>
<dbReference type="RefSeq" id="WP_205374596.1">
    <property type="nucleotide sequence ID" value="NZ_JAFEJA010000001.1"/>
</dbReference>
<feature type="region of interest" description="Disordered" evidence="1">
    <location>
        <begin position="570"/>
        <end position="597"/>
    </location>
</feature>
<sequence>MIPSDDTIAVVHLDLRSGAAEIDSPAVLRAKVARQLGRAGLPEPDHPLFLVVDTPAGLTDHQRQYELLTTYRALGKIRILVLLVGSSPGSYAREGEAFLPDRRLVRPSVLRASGIALLWAGDLRSARTALEQLPPDDPDALAVLVDVLSVPDVFLRALDDVSLLPDAVAAPGVRLLEQDLPPEVRDRAWRDALARFAGEDHEPAAVPATALSGAELPESLRGLIAGRGGRDLRHRTPGGAADQAYHACAQALERAEDDVTALRSLPGLLARTRRAALEDDLEQAHLALGSYRDLVATALQSDGGSGAAPSAAEAASRLAALGLHVPSAEGVGDRIGEGLREFAGKLLHRGLALRAVAQRFTALAGQVEPVPGASLLPRLDAHSAERVARRAGAEGVPVPPPAVGASVAAAGAGLLGALWQGPFAVLAALVPLAFVVAALCGAARLRDASRPGGSGGRPPLGPQIAAAGGAVAGVALAHAAGLPVWAGATGLLVAAGVTVETVRRLWRTAADGWAAGRGTAALREALTGLDGLLARLVREHWAAEERLYCADAARSVAGMLRATADAADAEAQFEPRRAHQDATAPGTAAPVTEPADDDWLSSVSTLEADAHPDAEDADTEWARAYAWDERPAAPEAAVPHQADSAESWDDRPARVPRWLHRETGEGGPELVATLANDLTDAAMDAMDSYWGAVERGQAGAFAARHTEERVRDLLSDARIHLQRNGVLAAPRFAAAHRVRATSANLLGTDPHRVAALVGADTERGTVVQLSSPEQGALLSRDPAAAVWLRFAPEAVRTDVETAWRAHGGAQHEEPLWTTTGRYAGLIRLTPLRMGVVDTVRPRHGADPETEEQDLYAGRDGDGW</sequence>
<gene>
    <name evidence="3" type="ORF">JE024_18145</name>
</gene>
<organism evidence="3 4">
    <name type="scientific">Streptomyces zhihengii</name>
    <dbReference type="NCBI Taxonomy" id="1818004"/>
    <lineage>
        <taxon>Bacteria</taxon>
        <taxon>Bacillati</taxon>
        <taxon>Actinomycetota</taxon>
        <taxon>Actinomycetes</taxon>
        <taxon>Kitasatosporales</taxon>
        <taxon>Streptomycetaceae</taxon>
        <taxon>Streptomyces</taxon>
    </lineage>
</organism>